<dbReference type="FunFam" id="3.30.160.60:FF:000396">
    <property type="entry name" value="Zinc finger protein"/>
    <property type="match status" value="1"/>
</dbReference>
<evidence type="ECO:0000256" key="1">
    <source>
        <dbReference type="ARBA" id="ARBA00004123"/>
    </source>
</evidence>
<keyword evidence="2" id="KW-0479">Metal-binding</keyword>
<dbReference type="FunFam" id="3.30.160.60:FF:000710">
    <property type="entry name" value="Zinc finger protein 768"/>
    <property type="match status" value="1"/>
</dbReference>
<dbReference type="Proteomes" id="UP000694408">
    <property type="component" value="Unplaced"/>
</dbReference>
<dbReference type="SMART" id="SM00355">
    <property type="entry name" value="ZnF_C2H2"/>
    <property type="match status" value="4"/>
</dbReference>
<evidence type="ECO:0000256" key="5">
    <source>
        <dbReference type="ARBA" id="ARBA00022833"/>
    </source>
</evidence>
<dbReference type="GO" id="GO:0000981">
    <property type="term" value="F:DNA-binding transcription factor activity, RNA polymerase II-specific"/>
    <property type="evidence" value="ECO:0007669"/>
    <property type="project" value="TreeGrafter"/>
</dbReference>
<feature type="region of interest" description="Disordered" evidence="8">
    <location>
        <begin position="68"/>
        <end position="125"/>
    </location>
</feature>
<evidence type="ECO:0000313" key="10">
    <source>
        <dbReference type="Ensembl" id="ENSJHYP00000010673.1"/>
    </source>
</evidence>
<dbReference type="PROSITE" id="PS00028">
    <property type="entry name" value="ZINC_FINGER_C2H2_1"/>
    <property type="match status" value="3"/>
</dbReference>
<feature type="domain" description="C2H2-type" evidence="9">
    <location>
        <begin position="188"/>
        <end position="215"/>
    </location>
</feature>
<dbReference type="PANTHER" id="PTHR23235">
    <property type="entry name" value="KRUEPPEL-LIKE TRANSCRIPTION FACTOR"/>
    <property type="match status" value="1"/>
</dbReference>
<feature type="compositionally biased region" description="Polar residues" evidence="8">
    <location>
        <begin position="104"/>
        <end position="118"/>
    </location>
</feature>
<keyword evidence="4 7" id="KW-0863">Zinc-finger</keyword>
<dbReference type="InterPro" id="IPR013087">
    <property type="entry name" value="Znf_C2H2_type"/>
</dbReference>
<keyword evidence="11" id="KW-1185">Reference proteome</keyword>
<evidence type="ECO:0000259" key="9">
    <source>
        <dbReference type="PROSITE" id="PS50157"/>
    </source>
</evidence>
<dbReference type="GO" id="GO:0000978">
    <property type="term" value="F:RNA polymerase II cis-regulatory region sequence-specific DNA binding"/>
    <property type="evidence" value="ECO:0007669"/>
    <property type="project" value="TreeGrafter"/>
</dbReference>
<dbReference type="Ensembl" id="ENSJHYT00000012907.1">
    <property type="protein sequence ID" value="ENSJHYP00000010673.1"/>
    <property type="gene ID" value="ENSJHYG00000008377.1"/>
</dbReference>
<dbReference type="SUPFAM" id="SSF57667">
    <property type="entry name" value="beta-beta-alpha zinc fingers"/>
    <property type="match status" value="2"/>
</dbReference>
<dbReference type="OMA" id="HLITHRW"/>
<dbReference type="Gene3D" id="3.30.160.60">
    <property type="entry name" value="Classic Zinc Finger"/>
    <property type="match status" value="4"/>
</dbReference>
<dbReference type="InterPro" id="IPR036236">
    <property type="entry name" value="Znf_C2H2_sf"/>
</dbReference>
<feature type="domain" description="C2H2-type" evidence="9">
    <location>
        <begin position="216"/>
        <end position="245"/>
    </location>
</feature>
<evidence type="ECO:0000256" key="6">
    <source>
        <dbReference type="ARBA" id="ARBA00023242"/>
    </source>
</evidence>
<sequence>PSTAPGCRTTLLPTQSCRGCTGGSPYPSLWHGGKSHPVLVFPSPGKELRMETREEKSAWQNLVKEAFLSDSRAQESNREEKPQTSPMRRGSKPSPGCAEEERPSLSQDGGQTFSQSSELVAHEQLPDKEKPHKCLECGKSFSQRSTLISHQRIHTGEWPYECGECGKGFSCRSTLIRHQRIHTGERPYQCPTCRKRFQTSSNLCLHERIHTVERLFRCPECGMGFKKKSHLITHRWQRGFSGGRK</sequence>
<dbReference type="FunFam" id="3.30.160.60:FF:001270">
    <property type="entry name" value="zinc finger protein 583 isoform X1"/>
    <property type="match status" value="1"/>
</dbReference>
<evidence type="ECO:0000256" key="3">
    <source>
        <dbReference type="ARBA" id="ARBA00022737"/>
    </source>
</evidence>
<evidence type="ECO:0000313" key="11">
    <source>
        <dbReference type="Proteomes" id="UP000694408"/>
    </source>
</evidence>
<dbReference type="PANTHER" id="PTHR23235:SF142">
    <property type="entry name" value="ZINC FINGER PROTEIN 384"/>
    <property type="match status" value="1"/>
</dbReference>
<dbReference type="GO" id="GO:0005634">
    <property type="term" value="C:nucleus"/>
    <property type="evidence" value="ECO:0007669"/>
    <property type="project" value="UniProtKB-SubCell"/>
</dbReference>
<dbReference type="GO" id="GO:0008270">
    <property type="term" value="F:zinc ion binding"/>
    <property type="evidence" value="ECO:0007669"/>
    <property type="project" value="UniProtKB-KW"/>
</dbReference>
<dbReference type="FunFam" id="3.30.160.60:FF:002343">
    <property type="entry name" value="Zinc finger protein 33A"/>
    <property type="match status" value="1"/>
</dbReference>
<name>A0A8C5IWQ3_JUNHY</name>
<evidence type="ECO:0000256" key="4">
    <source>
        <dbReference type="ARBA" id="ARBA00022771"/>
    </source>
</evidence>
<reference evidence="10" key="2">
    <citation type="submission" date="2025-09" db="UniProtKB">
        <authorList>
            <consortium name="Ensembl"/>
        </authorList>
    </citation>
    <scope>IDENTIFICATION</scope>
</reference>
<evidence type="ECO:0000256" key="2">
    <source>
        <dbReference type="ARBA" id="ARBA00022723"/>
    </source>
</evidence>
<dbReference type="Pfam" id="PF00096">
    <property type="entry name" value="zf-C2H2"/>
    <property type="match status" value="4"/>
</dbReference>
<keyword evidence="6" id="KW-0539">Nucleus</keyword>
<feature type="domain" description="C2H2-type" evidence="9">
    <location>
        <begin position="160"/>
        <end position="187"/>
    </location>
</feature>
<evidence type="ECO:0000256" key="8">
    <source>
        <dbReference type="SAM" id="MobiDB-lite"/>
    </source>
</evidence>
<keyword evidence="3" id="KW-0677">Repeat</keyword>
<keyword evidence="5" id="KW-0862">Zinc</keyword>
<dbReference type="PROSITE" id="PS50157">
    <property type="entry name" value="ZINC_FINGER_C2H2_2"/>
    <property type="match status" value="4"/>
</dbReference>
<organism evidence="10 11">
    <name type="scientific">Junco hyemalis</name>
    <name type="common">Dark-eyed junco</name>
    <dbReference type="NCBI Taxonomy" id="40217"/>
    <lineage>
        <taxon>Eukaryota</taxon>
        <taxon>Metazoa</taxon>
        <taxon>Chordata</taxon>
        <taxon>Craniata</taxon>
        <taxon>Vertebrata</taxon>
        <taxon>Euteleostomi</taxon>
        <taxon>Archelosauria</taxon>
        <taxon>Archosauria</taxon>
        <taxon>Dinosauria</taxon>
        <taxon>Saurischia</taxon>
        <taxon>Theropoda</taxon>
        <taxon>Coelurosauria</taxon>
        <taxon>Aves</taxon>
        <taxon>Neognathae</taxon>
        <taxon>Neoaves</taxon>
        <taxon>Telluraves</taxon>
        <taxon>Australaves</taxon>
        <taxon>Passeriformes</taxon>
        <taxon>Passerellidae</taxon>
        <taxon>Junco</taxon>
    </lineage>
</organism>
<proteinExistence type="predicted"/>
<feature type="compositionally biased region" description="Basic and acidic residues" evidence="8">
    <location>
        <begin position="72"/>
        <end position="82"/>
    </location>
</feature>
<dbReference type="AlphaFoldDB" id="A0A8C5IWQ3"/>
<feature type="domain" description="C2H2-type" evidence="9">
    <location>
        <begin position="132"/>
        <end position="159"/>
    </location>
</feature>
<comment type="subcellular location">
    <subcellularLocation>
        <location evidence="1">Nucleus</location>
    </subcellularLocation>
</comment>
<protein>
    <recommendedName>
        <fullName evidence="9">C2H2-type domain-containing protein</fullName>
    </recommendedName>
</protein>
<reference evidence="10" key="1">
    <citation type="submission" date="2025-08" db="UniProtKB">
        <authorList>
            <consortium name="Ensembl"/>
        </authorList>
    </citation>
    <scope>IDENTIFICATION</scope>
</reference>
<evidence type="ECO:0000256" key="7">
    <source>
        <dbReference type="PROSITE-ProRule" id="PRU00042"/>
    </source>
</evidence>
<accession>A0A8C5IWQ3</accession>